<keyword evidence="7 8" id="KW-0472">Membrane</keyword>
<feature type="transmembrane region" description="Helical" evidence="8">
    <location>
        <begin position="102"/>
        <end position="123"/>
    </location>
</feature>
<proteinExistence type="inferred from homology"/>
<feature type="transmembrane region" description="Helical" evidence="8">
    <location>
        <begin position="9"/>
        <end position="26"/>
    </location>
</feature>
<feature type="transmembrane region" description="Helical" evidence="8">
    <location>
        <begin position="362"/>
        <end position="385"/>
    </location>
</feature>
<feature type="transmembrane region" description="Helical" evidence="8">
    <location>
        <begin position="165"/>
        <end position="185"/>
    </location>
</feature>
<dbReference type="PANTHER" id="PTHR23502:SF132">
    <property type="entry name" value="POLYAMINE TRANSPORTER 2-RELATED"/>
    <property type="match status" value="1"/>
</dbReference>
<name>A0ABT0C306_9BACT</name>
<dbReference type="Pfam" id="PF07690">
    <property type="entry name" value="MFS_1"/>
    <property type="match status" value="1"/>
</dbReference>
<feature type="transmembrane region" description="Helical" evidence="8">
    <location>
        <begin position="277"/>
        <end position="297"/>
    </location>
</feature>
<feature type="transmembrane region" description="Helical" evidence="8">
    <location>
        <begin position="214"/>
        <end position="233"/>
    </location>
</feature>
<evidence type="ECO:0000313" key="10">
    <source>
        <dbReference type="EMBL" id="MCJ2381390.1"/>
    </source>
</evidence>
<organism evidence="10 11">
    <name type="scientific">Parabacteroides faecalis</name>
    <dbReference type="NCBI Taxonomy" id="2924040"/>
    <lineage>
        <taxon>Bacteria</taxon>
        <taxon>Pseudomonadati</taxon>
        <taxon>Bacteroidota</taxon>
        <taxon>Bacteroidia</taxon>
        <taxon>Bacteroidales</taxon>
        <taxon>Tannerellaceae</taxon>
        <taxon>Parabacteroides</taxon>
    </lineage>
</organism>
<feature type="domain" description="Major facilitator superfamily (MFS) profile" evidence="9">
    <location>
        <begin position="8"/>
        <end position="385"/>
    </location>
</feature>
<dbReference type="PROSITE" id="PS50850">
    <property type="entry name" value="MFS"/>
    <property type="match status" value="1"/>
</dbReference>
<feature type="transmembrane region" description="Helical" evidence="8">
    <location>
        <begin position="303"/>
        <end position="323"/>
    </location>
</feature>
<evidence type="ECO:0000256" key="6">
    <source>
        <dbReference type="ARBA" id="ARBA00022989"/>
    </source>
</evidence>
<accession>A0ABT0C306</accession>
<keyword evidence="11" id="KW-1185">Reference proteome</keyword>
<evidence type="ECO:0000256" key="2">
    <source>
        <dbReference type="ARBA" id="ARBA00006236"/>
    </source>
</evidence>
<dbReference type="Gene3D" id="1.20.1720.10">
    <property type="entry name" value="Multidrug resistance protein D"/>
    <property type="match status" value="1"/>
</dbReference>
<feature type="transmembrane region" description="Helical" evidence="8">
    <location>
        <begin position="135"/>
        <end position="153"/>
    </location>
</feature>
<evidence type="ECO:0000259" key="9">
    <source>
        <dbReference type="PROSITE" id="PS50850"/>
    </source>
</evidence>
<dbReference type="InterPro" id="IPR004812">
    <property type="entry name" value="Efflux_drug-R_Bcr/CmlA"/>
</dbReference>
<feature type="transmembrane region" description="Helical" evidence="8">
    <location>
        <begin position="78"/>
        <end position="96"/>
    </location>
</feature>
<sequence>MGTRRNSKLFILIFLGMLTAFGPFVTDMYLPTLPAMSQFFNTSSSFIQLGLTTSMIGLAVGQLLFGPLSDKYGRRFPLISALSLFLISTIGCIYSPNIIQFVGWRLIQGIAGAGGIVISRSIAADKYSGKELAKMLAIIGAINGIAPVAAPILGGTMADITGWQGIFWVLFLIGILLLAGSIHFNDTLPAEKRGKTKWIDVYHGLITVLHNRSYVCYILQSGFAQSVLFANIASSPFIMQQHYGFSPFMFSVCFGINAIAIGIAAASAAKFRHPEQALYTGSIGMVLASVCLFIAFYSNCSFWVYETLLIGLLLMLGLTFTASNTLAMDSARSNAGIASALLGALGFAFGGLVSPLVGLGNILISTGLVFIIGSLGSFICTLRALNRKFSLAKILKTTQSSMNL</sequence>
<keyword evidence="4" id="KW-1003">Cell membrane</keyword>
<feature type="transmembrane region" description="Helical" evidence="8">
    <location>
        <begin position="46"/>
        <end position="66"/>
    </location>
</feature>
<dbReference type="Proteomes" id="UP001165444">
    <property type="component" value="Unassembled WGS sequence"/>
</dbReference>
<evidence type="ECO:0000256" key="8">
    <source>
        <dbReference type="SAM" id="Phobius"/>
    </source>
</evidence>
<dbReference type="NCBIfam" id="TIGR00710">
    <property type="entry name" value="efflux_Bcr_CflA"/>
    <property type="match status" value="1"/>
</dbReference>
<evidence type="ECO:0000256" key="4">
    <source>
        <dbReference type="ARBA" id="ARBA00022475"/>
    </source>
</evidence>
<comment type="similarity">
    <text evidence="2">Belongs to the major facilitator superfamily. Bcr/CmlA family.</text>
</comment>
<dbReference type="RefSeq" id="WP_243325724.1">
    <property type="nucleotide sequence ID" value="NZ_JAKZMM010000032.1"/>
</dbReference>
<keyword evidence="5 8" id="KW-0812">Transmembrane</keyword>
<gene>
    <name evidence="10" type="ORF">MUN53_12350</name>
</gene>
<keyword evidence="6 8" id="KW-1133">Transmembrane helix</keyword>
<feature type="transmembrane region" description="Helical" evidence="8">
    <location>
        <begin position="245"/>
        <end position="265"/>
    </location>
</feature>
<evidence type="ECO:0000313" key="11">
    <source>
        <dbReference type="Proteomes" id="UP001165444"/>
    </source>
</evidence>
<dbReference type="InterPro" id="IPR036259">
    <property type="entry name" value="MFS_trans_sf"/>
</dbReference>
<dbReference type="SUPFAM" id="SSF103473">
    <property type="entry name" value="MFS general substrate transporter"/>
    <property type="match status" value="1"/>
</dbReference>
<feature type="transmembrane region" description="Helical" evidence="8">
    <location>
        <begin position="335"/>
        <end position="356"/>
    </location>
</feature>
<evidence type="ECO:0000256" key="3">
    <source>
        <dbReference type="ARBA" id="ARBA00022448"/>
    </source>
</evidence>
<comment type="subcellular location">
    <subcellularLocation>
        <location evidence="1">Cell membrane</location>
        <topology evidence="1">Multi-pass membrane protein</topology>
    </subcellularLocation>
</comment>
<reference evidence="10 11" key="1">
    <citation type="submission" date="2022-03" db="EMBL/GenBank/DDBJ databases">
        <title>Parabacteroides sp. nov. isolated from swine feces.</title>
        <authorList>
            <person name="Bak J.E."/>
        </authorList>
    </citation>
    <scope>NUCLEOTIDE SEQUENCE [LARGE SCALE GENOMIC DNA]</scope>
    <source>
        <strain evidence="10 11">AGMB00274</strain>
    </source>
</reference>
<evidence type="ECO:0000256" key="1">
    <source>
        <dbReference type="ARBA" id="ARBA00004651"/>
    </source>
</evidence>
<protein>
    <submittedName>
        <fullName evidence="10">Multidrug effflux MFS transporter</fullName>
    </submittedName>
</protein>
<dbReference type="InterPro" id="IPR011701">
    <property type="entry name" value="MFS"/>
</dbReference>
<comment type="caution">
    <text evidence="10">The sequence shown here is derived from an EMBL/GenBank/DDBJ whole genome shotgun (WGS) entry which is preliminary data.</text>
</comment>
<dbReference type="EMBL" id="JAKZMM010000032">
    <property type="protein sequence ID" value="MCJ2381390.1"/>
    <property type="molecule type" value="Genomic_DNA"/>
</dbReference>
<evidence type="ECO:0000256" key="5">
    <source>
        <dbReference type="ARBA" id="ARBA00022692"/>
    </source>
</evidence>
<dbReference type="PANTHER" id="PTHR23502">
    <property type="entry name" value="MAJOR FACILITATOR SUPERFAMILY"/>
    <property type="match status" value="1"/>
</dbReference>
<evidence type="ECO:0000256" key="7">
    <source>
        <dbReference type="ARBA" id="ARBA00023136"/>
    </source>
</evidence>
<keyword evidence="3" id="KW-0813">Transport</keyword>
<dbReference type="CDD" id="cd17320">
    <property type="entry name" value="MFS_MdfA_MDR_like"/>
    <property type="match status" value="1"/>
</dbReference>
<dbReference type="InterPro" id="IPR020846">
    <property type="entry name" value="MFS_dom"/>
</dbReference>